<dbReference type="STRING" id="847.BRW83_1753"/>
<dbReference type="InterPro" id="IPR023214">
    <property type="entry name" value="HAD_sf"/>
</dbReference>
<evidence type="ECO:0000256" key="14">
    <source>
        <dbReference type="ARBA" id="ARBA00023008"/>
    </source>
</evidence>
<dbReference type="GO" id="GO:0005524">
    <property type="term" value="F:ATP binding"/>
    <property type="evidence" value="ECO:0007669"/>
    <property type="project" value="UniProtKB-UniRule"/>
</dbReference>
<dbReference type="SUPFAM" id="SSF81665">
    <property type="entry name" value="Calcium ATPase, transmembrane domain M"/>
    <property type="match status" value="1"/>
</dbReference>
<feature type="domain" description="HMA" evidence="18">
    <location>
        <begin position="796"/>
        <end position="860"/>
    </location>
</feature>
<dbReference type="SFLD" id="SFLDF00027">
    <property type="entry name" value="p-type_atpase"/>
    <property type="match status" value="1"/>
</dbReference>
<name>C3X8D9_OXAFO</name>
<dbReference type="InterPro" id="IPR036412">
    <property type="entry name" value="HAD-like_sf"/>
</dbReference>
<dbReference type="Pfam" id="PF00403">
    <property type="entry name" value="HMA"/>
    <property type="match status" value="2"/>
</dbReference>
<evidence type="ECO:0000256" key="10">
    <source>
        <dbReference type="ARBA" id="ARBA00022840"/>
    </source>
</evidence>
<dbReference type="InterPro" id="IPR027256">
    <property type="entry name" value="P-typ_ATPase_IB"/>
</dbReference>
<dbReference type="InterPro" id="IPR059000">
    <property type="entry name" value="ATPase_P-type_domA"/>
</dbReference>
<dbReference type="NCBIfam" id="TIGR01494">
    <property type="entry name" value="ATPase_P-type"/>
    <property type="match status" value="1"/>
</dbReference>
<evidence type="ECO:0000256" key="3">
    <source>
        <dbReference type="ARBA" id="ARBA00022448"/>
    </source>
</evidence>
<dbReference type="GO" id="GO:0005886">
    <property type="term" value="C:plasma membrane"/>
    <property type="evidence" value="ECO:0007669"/>
    <property type="project" value="UniProtKB-SubCell"/>
</dbReference>
<keyword evidence="9" id="KW-0187">Copper transport</keyword>
<feature type="transmembrane region" description="Helical" evidence="17">
    <location>
        <begin position="736"/>
        <end position="755"/>
    </location>
</feature>
<organism evidence="19 20">
    <name type="scientific">Oxalobacter formigenes OXCC13</name>
    <dbReference type="NCBI Taxonomy" id="556269"/>
    <lineage>
        <taxon>Bacteria</taxon>
        <taxon>Pseudomonadati</taxon>
        <taxon>Pseudomonadota</taxon>
        <taxon>Betaproteobacteria</taxon>
        <taxon>Burkholderiales</taxon>
        <taxon>Oxalobacteraceae</taxon>
        <taxon>Oxalobacter</taxon>
    </lineage>
</organism>
<evidence type="ECO:0000313" key="19">
    <source>
        <dbReference type="EMBL" id="EEO29465.1"/>
    </source>
</evidence>
<feature type="transmembrane region" description="Helical" evidence="17">
    <location>
        <begin position="708"/>
        <end position="730"/>
    </location>
</feature>
<dbReference type="InterPro" id="IPR006122">
    <property type="entry name" value="HMA_Cu_ion-bd"/>
</dbReference>
<dbReference type="RefSeq" id="WP_005879964.1">
    <property type="nucleotide sequence ID" value="NZ_CP019430.1"/>
</dbReference>
<dbReference type="InterPro" id="IPR023299">
    <property type="entry name" value="ATPase_P-typ_cyto_dom_N"/>
</dbReference>
<dbReference type="EMBL" id="GG658170">
    <property type="protein sequence ID" value="EEO29465.1"/>
    <property type="molecule type" value="Genomic_DNA"/>
</dbReference>
<dbReference type="InterPro" id="IPR018303">
    <property type="entry name" value="ATPase_P-typ_P_site"/>
</dbReference>
<dbReference type="FunFam" id="2.70.150.10:FF:000020">
    <property type="entry name" value="Copper-exporting P-type ATPase A"/>
    <property type="match status" value="1"/>
</dbReference>
<dbReference type="NCBIfam" id="TIGR01525">
    <property type="entry name" value="ATPase-IB_hvy"/>
    <property type="match status" value="1"/>
</dbReference>
<feature type="transmembrane region" description="Helical" evidence="17">
    <location>
        <begin position="103"/>
        <end position="124"/>
    </location>
</feature>
<keyword evidence="3" id="KW-0813">Transport</keyword>
<evidence type="ECO:0000313" key="20">
    <source>
        <dbReference type="Proteomes" id="UP000005089"/>
    </source>
</evidence>
<dbReference type="Gene3D" id="3.40.50.1000">
    <property type="entry name" value="HAD superfamily/HAD-like"/>
    <property type="match status" value="1"/>
</dbReference>
<dbReference type="NCBIfam" id="TIGR01511">
    <property type="entry name" value="ATPase-IB1_Cu"/>
    <property type="match status" value="1"/>
</dbReference>
<feature type="transmembrane region" description="Helical" evidence="17">
    <location>
        <begin position="212"/>
        <end position="231"/>
    </location>
</feature>
<feature type="transmembrane region" description="Helical" evidence="17">
    <location>
        <begin position="136"/>
        <end position="155"/>
    </location>
</feature>
<keyword evidence="14" id="KW-0186">Copper</keyword>
<dbReference type="Gene3D" id="2.70.150.10">
    <property type="entry name" value="Calcium-transporting ATPase, cytoplasmic transduction domain A"/>
    <property type="match status" value="1"/>
</dbReference>
<dbReference type="Proteomes" id="UP000005089">
    <property type="component" value="Unassembled WGS sequence"/>
</dbReference>
<dbReference type="Pfam" id="PF00702">
    <property type="entry name" value="Hydrolase"/>
    <property type="match status" value="1"/>
</dbReference>
<proteinExistence type="inferred from homology"/>
<keyword evidence="6 17" id="KW-0479">Metal-binding</keyword>
<dbReference type="GO" id="GO:0043682">
    <property type="term" value="F:P-type divalent copper transporter activity"/>
    <property type="evidence" value="ECO:0007669"/>
    <property type="project" value="TreeGrafter"/>
</dbReference>
<keyword evidence="7" id="KW-0677">Repeat</keyword>
<dbReference type="OrthoDB" id="8552908at2"/>
<dbReference type="InterPro" id="IPR044492">
    <property type="entry name" value="P_typ_ATPase_HD_dom"/>
</dbReference>
<keyword evidence="4 17" id="KW-1003">Cell membrane</keyword>
<protein>
    <submittedName>
        <fullName evidence="19">Copper-exporting ATPase</fullName>
        <ecNumber evidence="19">3.6.3.4</ecNumber>
    </submittedName>
</protein>
<keyword evidence="20" id="KW-1185">Reference proteome</keyword>
<dbReference type="PANTHER" id="PTHR43520">
    <property type="entry name" value="ATP7, ISOFORM B"/>
    <property type="match status" value="1"/>
</dbReference>
<feature type="transmembrane region" description="Helical" evidence="17">
    <location>
        <begin position="365"/>
        <end position="387"/>
    </location>
</feature>
<dbReference type="GeneID" id="77135593"/>
<dbReference type="PANTHER" id="PTHR43520:SF8">
    <property type="entry name" value="P-TYPE CU(+) TRANSPORTER"/>
    <property type="match status" value="1"/>
</dbReference>
<dbReference type="Gene3D" id="3.40.1110.10">
    <property type="entry name" value="Calcium-transporting ATPase, cytoplasmic domain N"/>
    <property type="match status" value="1"/>
</dbReference>
<dbReference type="SFLD" id="SFLDS00003">
    <property type="entry name" value="Haloacid_Dehalogenase"/>
    <property type="match status" value="1"/>
</dbReference>
<dbReference type="InterPro" id="IPR023298">
    <property type="entry name" value="ATPase_P-typ_TM_dom_sf"/>
</dbReference>
<dbReference type="FunFam" id="3.40.50.1000:FF:000031">
    <property type="entry name" value="Probable copper-transporting ATPase HMA5"/>
    <property type="match status" value="1"/>
</dbReference>
<evidence type="ECO:0000256" key="2">
    <source>
        <dbReference type="ARBA" id="ARBA00006024"/>
    </source>
</evidence>
<sequence length="863" mass="90984">MQKEQFDITGMTCSACSARVDKAVAAVEGVKNVSVNLLKNTMSVSYDESDKDNRADIERAVIKAVESAGYGAIPRNRTKSADTAGDDRTDAATLELKAIRTRLFVSILFTVPLFYISMGHMAGLPLPAIFLGTENTLAFAFTQFLLTIPVIFVNFHFYRIGFKTLFTGAPNMDSLIAIGSGAAAVSGIYAIYKIGFALGQGDMMMAHDFAMNLYFESAAVILTLITLGRYFEARAKGKTSEAISRLMELAPKTATLLKDGVEETVPADTVAVGDILVVKAGESVPVDGVITEGHGVIDESALTGESVPVEKLAGDTVSGATINQSGHFLMRATQVGDDTTLAQIVKLVDEATSSKAPIARLADKISGIFVPVVIGIAIVAAVVWLLLGYGTEFALSIAISVLVISCPCALGLATPTAIMVGTGRGAANGILFKSAEAIEKLQGIDTVVLDKTGTVTEGKPVVTDIVLASSIAEKEFLTIAASLEKLSEHALGMAIVREAERQNLILEKVTGFTQTPGQGISGNIHDIHYSAGNARLLAALDITPDSPWQQRAEELAEDGKTVLYFVREKTLMGLIAVADTIKPFSRAAIEKLQAMGLDVIMLTGDNAKTAAAIQRQTGIAQVLAEVLPQDKEREIRQLQEKGKKVAMVGDGINDAPALARADVGIAIGAGTDIAIESADVVLMKSDLMDVVTAIDLSKAVMRNIRQNLFWAFIYNIIGIPVAAGVFYGVAGLTLNPMIAAAAMSFSSVSVVANALRLRFFTVKKPDMPENACALANALPPVHTEIIMTHPERKNTMKKTIHIEGMSCGGCKASVERVLSAVPGVSGVSVDLAAKTATVNTDSASDDALRTAVTGAGFAVKGID</sequence>
<dbReference type="EC" id="3.6.3.4" evidence="19"/>
<keyword evidence="15" id="KW-0406">Ion transport</keyword>
<keyword evidence="19" id="KW-0378">Hydrolase</keyword>
<dbReference type="InterPro" id="IPR008250">
    <property type="entry name" value="ATPase_P-typ_transduc_dom_A_sf"/>
</dbReference>
<dbReference type="InterPro" id="IPR001757">
    <property type="entry name" value="P_typ_ATPase"/>
</dbReference>
<feature type="transmembrane region" description="Helical" evidence="17">
    <location>
        <begin position="175"/>
        <end position="192"/>
    </location>
</feature>
<feature type="transmembrane region" description="Helical" evidence="17">
    <location>
        <begin position="393"/>
        <end position="414"/>
    </location>
</feature>
<dbReference type="NCBIfam" id="TIGR00003">
    <property type="entry name" value="copper ion binding protein"/>
    <property type="match status" value="2"/>
</dbReference>
<dbReference type="PROSITE" id="PS50846">
    <property type="entry name" value="HMA_2"/>
    <property type="match status" value="2"/>
</dbReference>
<dbReference type="SUPFAM" id="SSF56784">
    <property type="entry name" value="HAD-like"/>
    <property type="match status" value="1"/>
</dbReference>
<dbReference type="GO" id="GO:0055070">
    <property type="term" value="P:copper ion homeostasis"/>
    <property type="evidence" value="ECO:0007669"/>
    <property type="project" value="TreeGrafter"/>
</dbReference>
<dbReference type="PRINTS" id="PR00119">
    <property type="entry name" value="CATATPASE"/>
</dbReference>
<dbReference type="PROSITE" id="PS00154">
    <property type="entry name" value="ATPASE_E1_E2"/>
    <property type="match status" value="1"/>
</dbReference>
<keyword evidence="16 17" id="KW-0472">Membrane</keyword>
<dbReference type="InterPro" id="IPR017969">
    <property type="entry name" value="Heavy-metal-associated_CS"/>
</dbReference>
<evidence type="ECO:0000256" key="6">
    <source>
        <dbReference type="ARBA" id="ARBA00022723"/>
    </source>
</evidence>
<evidence type="ECO:0000259" key="18">
    <source>
        <dbReference type="PROSITE" id="PS50846"/>
    </source>
</evidence>
<evidence type="ECO:0000256" key="9">
    <source>
        <dbReference type="ARBA" id="ARBA00022796"/>
    </source>
</evidence>
<dbReference type="GO" id="GO:0005507">
    <property type="term" value="F:copper ion binding"/>
    <property type="evidence" value="ECO:0007669"/>
    <property type="project" value="InterPro"/>
</dbReference>
<dbReference type="PRINTS" id="PR00943">
    <property type="entry name" value="CUATPASE"/>
</dbReference>
<evidence type="ECO:0000256" key="4">
    <source>
        <dbReference type="ARBA" id="ARBA00022475"/>
    </source>
</evidence>
<evidence type="ECO:0000256" key="16">
    <source>
        <dbReference type="ARBA" id="ARBA00023136"/>
    </source>
</evidence>
<keyword evidence="10 17" id="KW-0067">ATP-binding</keyword>
<keyword evidence="13 17" id="KW-1133">Transmembrane helix</keyword>
<feature type="domain" description="HMA" evidence="18">
    <location>
        <begin position="2"/>
        <end position="73"/>
    </location>
</feature>
<comment type="similarity">
    <text evidence="2 17">Belongs to the cation transport ATPase (P-type) (TC 3.A.3) family. Type IB subfamily.</text>
</comment>
<dbReference type="SUPFAM" id="SSF81653">
    <property type="entry name" value="Calcium ATPase, transduction domain A"/>
    <property type="match status" value="1"/>
</dbReference>
<dbReference type="InterPro" id="IPR006121">
    <property type="entry name" value="HMA_dom"/>
</dbReference>
<dbReference type="eggNOG" id="COG2217">
    <property type="taxonomic scope" value="Bacteria"/>
</dbReference>
<dbReference type="HOGENOM" id="CLU_001771_0_3_4"/>
<evidence type="ECO:0000256" key="13">
    <source>
        <dbReference type="ARBA" id="ARBA00022989"/>
    </source>
</evidence>
<comment type="subcellular location">
    <subcellularLocation>
        <location evidence="1">Cell membrane</location>
        <topology evidence="1">Multi-pass membrane protein</topology>
    </subcellularLocation>
</comment>
<dbReference type="GO" id="GO:0016887">
    <property type="term" value="F:ATP hydrolysis activity"/>
    <property type="evidence" value="ECO:0007669"/>
    <property type="project" value="InterPro"/>
</dbReference>
<evidence type="ECO:0000256" key="15">
    <source>
        <dbReference type="ARBA" id="ARBA00023065"/>
    </source>
</evidence>
<keyword evidence="5 17" id="KW-0812">Transmembrane</keyword>
<keyword evidence="12" id="KW-1278">Translocase</keyword>
<dbReference type="AlphaFoldDB" id="C3X8D9"/>
<dbReference type="Pfam" id="PF00122">
    <property type="entry name" value="E1-E2_ATPase"/>
    <property type="match status" value="1"/>
</dbReference>
<dbReference type="CDD" id="cd00371">
    <property type="entry name" value="HMA"/>
    <property type="match status" value="2"/>
</dbReference>
<evidence type="ECO:0000256" key="11">
    <source>
        <dbReference type="ARBA" id="ARBA00022842"/>
    </source>
</evidence>
<dbReference type="GO" id="GO:0060003">
    <property type="term" value="P:copper ion export"/>
    <property type="evidence" value="ECO:0007669"/>
    <property type="project" value="UniProtKB-ARBA"/>
</dbReference>
<accession>C3X8D9</accession>
<dbReference type="SUPFAM" id="SSF55008">
    <property type="entry name" value="HMA, heavy metal-associated domain"/>
    <property type="match status" value="2"/>
</dbReference>
<evidence type="ECO:0000256" key="7">
    <source>
        <dbReference type="ARBA" id="ARBA00022737"/>
    </source>
</evidence>
<evidence type="ECO:0000256" key="17">
    <source>
        <dbReference type="RuleBase" id="RU362081"/>
    </source>
</evidence>
<dbReference type="CDD" id="cd02094">
    <property type="entry name" value="P-type_ATPase_Cu-like"/>
    <property type="match status" value="1"/>
</dbReference>
<keyword evidence="8 17" id="KW-0547">Nucleotide-binding</keyword>
<keyword evidence="11" id="KW-0460">Magnesium</keyword>
<reference evidence="19 20" key="1">
    <citation type="submission" date="2009-02" db="EMBL/GenBank/DDBJ databases">
        <title>The Genome Sequence of Oxalobacter formigenes OXCC13.</title>
        <authorList>
            <consortium name="The Broad Institute Genome Sequencing Platform"/>
            <person name="Ward D."/>
            <person name="Young S.K."/>
            <person name="Kodira C.D."/>
            <person name="Zeng Q."/>
            <person name="Koehrsen M."/>
            <person name="Alvarado L."/>
            <person name="Berlin A."/>
            <person name="Borenstein D."/>
            <person name="Chen Z."/>
            <person name="Engels R."/>
            <person name="Freedman E."/>
            <person name="Gellesch M."/>
            <person name="Goldberg J."/>
            <person name="Griggs A."/>
            <person name="Gujja S."/>
            <person name="Heiman D."/>
            <person name="Hepburn T."/>
            <person name="Howarth C."/>
            <person name="Jen D."/>
            <person name="Larson L."/>
            <person name="Lewis B."/>
            <person name="Mehta T."/>
            <person name="Park D."/>
            <person name="Pearson M."/>
            <person name="Roberts A."/>
            <person name="Saif S."/>
            <person name="Shea T."/>
            <person name="Shenoy N."/>
            <person name="Sisk P."/>
            <person name="Stolte C."/>
            <person name="Sykes S."/>
            <person name="Walk T."/>
            <person name="White J."/>
            <person name="Yandava C."/>
            <person name="Allison M.J."/>
            <person name="Lander E."/>
            <person name="Nusbaum C."/>
            <person name="Galagan J."/>
            <person name="Birren B."/>
        </authorList>
    </citation>
    <scope>NUCLEOTIDE SEQUENCE [LARGE SCALE GENOMIC DNA]</scope>
    <source>
        <strain evidence="19 20">OXCC13</strain>
    </source>
</reference>
<evidence type="ECO:0000256" key="5">
    <source>
        <dbReference type="ARBA" id="ARBA00022692"/>
    </source>
</evidence>
<gene>
    <name evidence="19" type="ORF">OFBG_00493</name>
</gene>
<evidence type="ECO:0000256" key="1">
    <source>
        <dbReference type="ARBA" id="ARBA00004651"/>
    </source>
</evidence>
<dbReference type="PROSITE" id="PS01047">
    <property type="entry name" value="HMA_1"/>
    <property type="match status" value="2"/>
</dbReference>
<evidence type="ECO:0000256" key="8">
    <source>
        <dbReference type="ARBA" id="ARBA00022741"/>
    </source>
</evidence>
<dbReference type="Gene3D" id="3.30.70.100">
    <property type="match status" value="2"/>
</dbReference>
<evidence type="ECO:0000256" key="12">
    <source>
        <dbReference type="ARBA" id="ARBA00022967"/>
    </source>
</evidence>
<dbReference type="InterPro" id="IPR036163">
    <property type="entry name" value="HMA_dom_sf"/>
</dbReference>
<dbReference type="SFLD" id="SFLDG00002">
    <property type="entry name" value="C1.7:_P-type_atpase_like"/>
    <property type="match status" value="1"/>
</dbReference>